<evidence type="ECO:0000256" key="4">
    <source>
        <dbReference type="ARBA" id="ARBA00022989"/>
    </source>
</evidence>
<organism evidence="9 10">
    <name type="scientific">Allacma fusca</name>
    <dbReference type="NCBI Taxonomy" id="39272"/>
    <lineage>
        <taxon>Eukaryota</taxon>
        <taxon>Metazoa</taxon>
        <taxon>Ecdysozoa</taxon>
        <taxon>Arthropoda</taxon>
        <taxon>Hexapoda</taxon>
        <taxon>Collembola</taxon>
        <taxon>Symphypleona</taxon>
        <taxon>Sminthuridae</taxon>
        <taxon>Allacma</taxon>
    </lineage>
</organism>
<feature type="transmembrane region" description="Helical" evidence="8">
    <location>
        <begin position="314"/>
        <end position="337"/>
    </location>
</feature>
<dbReference type="GO" id="GO:0030424">
    <property type="term" value="C:axon"/>
    <property type="evidence" value="ECO:0007669"/>
    <property type="project" value="TreeGrafter"/>
</dbReference>
<dbReference type="GO" id="GO:0043025">
    <property type="term" value="C:neuronal cell body"/>
    <property type="evidence" value="ECO:0007669"/>
    <property type="project" value="TreeGrafter"/>
</dbReference>
<dbReference type="GO" id="GO:0007165">
    <property type="term" value="P:signal transduction"/>
    <property type="evidence" value="ECO:0007669"/>
    <property type="project" value="UniProtKB-KW"/>
</dbReference>
<evidence type="ECO:0000256" key="3">
    <source>
        <dbReference type="ARBA" id="ARBA00022692"/>
    </source>
</evidence>
<dbReference type="GO" id="GO:0050909">
    <property type="term" value="P:sensory perception of taste"/>
    <property type="evidence" value="ECO:0007669"/>
    <property type="project" value="InterPro"/>
</dbReference>
<comment type="caution">
    <text evidence="9">The sequence shown here is derived from an EMBL/GenBank/DDBJ whole genome shotgun (WGS) entry which is preliminary data.</text>
</comment>
<comment type="subcellular location">
    <subcellularLocation>
        <location evidence="1">Cell membrane</location>
        <topology evidence="1">Multi-pass membrane protein</topology>
    </subcellularLocation>
</comment>
<name>A0A8J2JV04_9HEXA</name>
<evidence type="ECO:0000313" key="9">
    <source>
        <dbReference type="EMBL" id="CAG7704197.1"/>
    </source>
</evidence>
<keyword evidence="2" id="KW-1003">Cell membrane</keyword>
<feature type="transmembrane region" description="Helical" evidence="8">
    <location>
        <begin position="349"/>
        <end position="370"/>
    </location>
</feature>
<keyword evidence="10" id="KW-1185">Reference proteome</keyword>
<evidence type="ECO:0000256" key="1">
    <source>
        <dbReference type="ARBA" id="ARBA00004651"/>
    </source>
</evidence>
<evidence type="ECO:0000313" key="10">
    <source>
        <dbReference type="Proteomes" id="UP000708208"/>
    </source>
</evidence>
<proteinExistence type="predicted"/>
<keyword evidence="3 8" id="KW-0812">Transmembrane</keyword>
<evidence type="ECO:0000256" key="6">
    <source>
        <dbReference type="ARBA" id="ARBA00023170"/>
    </source>
</evidence>
<dbReference type="GO" id="GO:0030425">
    <property type="term" value="C:dendrite"/>
    <property type="evidence" value="ECO:0007669"/>
    <property type="project" value="TreeGrafter"/>
</dbReference>
<feature type="transmembrane region" description="Helical" evidence="8">
    <location>
        <begin position="82"/>
        <end position="100"/>
    </location>
</feature>
<sequence length="471" mass="53643">MAEESPTLVRILRPVIRVNQFIGICPHEIEDDIMIFRWTSNNFYRTVVTLIVLSLYFLYILFQVGSSFSVGKKLDVVELVNLACWANGTLIPIAMLCLTIRKRNQFTKFFQKIGQYKVPLTGVLDCQRTLRYSRKLYALYIFFTLLSICFVASDTIRKPRSDFSLLFYVNEPSLLLIVLNTIWQCYLVLIKCGASAFIEVLCCSMAGSFVYALNKIQKEMRETMERRESDIHLNTRVKNNMLPPKVNIANNNHPGFQDLTRNKSHEAYDIYPQLQSNFTKNVKDSTEFEGALPLMRAVKRFHCVASMQRLMNCIFGQILALNTALLVFMSCVLLFLLIKYLGLSNVDTYDGLIFSGRTLIFFVRLVIMFLNLGNLHEAGMAFNGALSQSLIQVKKPKPSEINLIMAHLTTNIANPICYSAGGFFIFSRSSLLAVFSIITTYLVFLLQAGSDESTHQFNATHPYYHHPAMGS</sequence>
<feature type="transmembrane region" description="Helical" evidence="8">
    <location>
        <begin position="136"/>
        <end position="153"/>
    </location>
</feature>
<dbReference type="OrthoDB" id="8298763at2759"/>
<dbReference type="InterPro" id="IPR013604">
    <property type="entry name" value="7TM_chemorcpt"/>
</dbReference>
<dbReference type="Pfam" id="PF08395">
    <property type="entry name" value="7tm_7"/>
    <property type="match status" value="1"/>
</dbReference>
<gene>
    <name evidence="9" type="ORF">AFUS01_LOCUS4555</name>
</gene>
<dbReference type="PANTHER" id="PTHR21143:SF121">
    <property type="entry name" value="GUSTATORY AND ODORANT RECEPTOR 21A"/>
    <property type="match status" value="1"/>
</dbReference>
<evidence type="ECO:0000256" key="2">
    <source>
        <dbReference type="ARBA" id="ARBA00022475"/>
    </source>
</evidence>
<evidence type="ECO:0000256" key="7">
    <source>
        <dbReference type="ARBA" id="ARBA00023224"/>
    </source>
</evidence>
<evidence type="ECO:0000256" key="8">
    <source>
        <dbReference type="SAM" id="Phobius"/>
    </source>
</evidence>
<feature type="transmembrane region" description="Helical" evidence="8">
    <location>
        <begin position="173"/>
        <end position="189"/>
    </location>
</feature>
<dbReference type="EMBL" id="CAJVCH010028510">
    <property type="protein sequence ID" value="CAG7704197.1"/>
    <property type="molecule type" value="Genomic_DNA"/>
</dbReference>
<keyword evidence="5 8" id="KW-0472">Membrane</keyword>
<reference evidence="9" key="1">
    <citation type="submission" date="2021-06" db="EMBL/GenBank/DDBJ databases">
        <authorList>
            <person name="Hodson N. C."/>
            <person name="Mongue J. A."/>
            <person name="Jaron S. K."/>
        </authorList>
    </citation>
    <scope>NUCLEOTIDE SEQUENCE</scope>
</reference>
<keyword evidence="4 8" id="KW-1133">Transmembrane helix</keyword>
<keyword evidence="6" id="KW-0675">Receptor</keyword>
<feature type="transmembrane region" description="Helical" evidence="8">
    <location>
        <begin position="43"/>
        <end position="62"/>
    </location>
</feature>
<keyword evidence="7" id="KW-0807">Transducer</keyword>
<dbReference type="PANTHER" id="PTHR21143">
    <property type="entry name" value="INVERTEBRATE GUSTATORY RECEPTOR"/>
    <property type="match status" value="1"/>
</dbReference>
<dbReference type="Proteomes" id="UP000708208">
    <property type="component" value="Unassembled WGS sequence"/>
</dbReference>
<dbReference type="GO" id="GO:0005886">
    <property type="term" value="C:plasma membrane"/>
    <property type="evidence" value="ECO:0007669"/>
    <property type="project" value="UniProtKB-SubCell"/>
</dbReference>
<feature type="transmembrane region" description="Helical" evidence="8">
    <location>
        <begin position="423"/>
        <end position="446"/>
    </location>
</feature>
<dbReference type="AlphaFoldDB" id="A0A8J2JV04"/>
<accession>A0A8J2JV04</accession>
<evidence type="ECO:0008006" key="11">
    <source>
        <dbReference type="Google" id="ProtNLM"/>
    </source>
</evidence>
<evidence type="ECO:0000256" key="5">
    <source>
        <dbReference type="ARBA" id="ARBA00023136"/>
    </source>
</evidence>
<protein>
    <recommendedName>
        <fullName evidence="11">Gustatory receptor</fullName>
    </recommendedName>
</protein>